<feature type="region of interest" description="Disordered" evidence="2">
    <location>
        <begin position="1"/>
        <end position="37"/>
    </location>
</feature>
<dbReference type="GO" id="GO:0015074">
    <property type="term" value="P:DNA integration"/>
    <property type="evidence" value="ECO:0007669"/>
    <property type="project" value="InterPro"/>
</dbReference>
<dbReference type="PROSITE" id="PS50994">
    <property type="entry name" value="INTEGRASE"/>
    <property type="match status" value="1"/>
</dbReference>
<keyword evidence="5" id="KW-1185">Reference proteome</keyword>
<dbReference type="OrthoDB" id="2065409at2"/>
<dbReference type="AlphaFoldDB" id="A0A545SW76"/>
<feature type="region of interest" description="Disordered" evidence="2">
    <location>
        <begin position="533"/>
        <end position="559"/>
    </location>
</feature>
<evidence type="ECO:0000259" key="3">
    <source>
        <dbReference type="PROSITE" id="PS50994"/>
    </source>
</evidence>
<organism evidence="4 5">
    <name type="scientific">Aliiroseovarius halocynthiae</name>
    <dbReference type="NCBI Taxonomy" id="985055"/>
    <lineage>
        <taxon>Bacteria</taxon>
        <taxon>Pseudomonadati</taxon>
        <taxon>Pseudomonadota</taxon>
        <taxon>Alphaproteobacteria</taxon>
        <taxon>Rhodobacterales</taxon>
        <taxon>Paracoccaceae</taxon>
        <taxon>Aliiroseovarius</taxon>
    </lineage>
</organism>
<dbReference type="InterPro" id="IPR036397">
    <property type="entry name" value="RNaseH_sf"/>
</dbReference>
<evidence type="ECO:0000313" key="5">
    <source>
        <dbReference type="Proteomes" id="UP000315816"/>
    </source>
</evidence>
<dbReference type="Gene3D" id="3.30.420.10">
    <property type="entry name" value="Ribonuclease H-like superfamily/Ribonuclease H"/>
    <property type="match status" value="1"/>
</dbReference>
<sequence>MSRKVLPLSTTLHKSPNKVKPSDARINPVRPVPFGKIPKESTMKSDLRRLVELLFRDNETNSGIGRKLGKHRDTVGRMRAKLGLPGLTEQQCQEMSDDELSSVFGPTRRKNVGISVPDFDALILELRKPAKNRDHLFKEYVQQVESDPASKLRPMKRAKFYQELRNRHKSRGLEYRHIHQPGACMQFDFTGKKPFYIDKNGQKCSTELAVSILPYSNLIFAVALHSQNLRDTVTAFVKTLGYFQAIPRDAVFDNFKAAVTTPRRGRKPAVINRHFRAMLDHYSIFPDPARVFEARDKGSVENAVKIIEADFIGAERFLGCSSLKELNTRLLAVVNQLNDRPMPTYQNRSRREIYTADERPHMRPLPAMRYEYGEWQEEVTVPLHYYIRVGATEYSVPHRSVGSKVNIKVTSQTVEVYSAGILIAVHAIADETKRRVTSPEHLPDNHLAMTGDDHESVLERARRLGNIVLEFVEKHLEIHSNGKAARDMCRQFERKIRHYGNSIFFDAVREAIDRDQITAKAVYSLLERPRPLIGDDDTDAAPLPSGNVRGPRYYDEGED</sequence>
<gene>
    <name evidence="4" type="ORF">FIL88_06500</name>
</gene>
<reference evidence="4 5" key="1">
    <citation type="submission" date="2019-06" db="EMBL/GenBank/DDBJ databases">
        <title>A novel species of marine bacteria.</title>
        <authorList>
            <person name="Wang Y."/>
        </authorList>
    </citation>
    <scope>NUCLEOTIDE SEQUENCE [LARGE SCALE GENOMIC DNA]</scope>
    <source>
        <strain evidence="4 5">MA1-10</strain>
    </source>
</reference>
<dbReference type="SUPFAM" id="SSF53098">
    <property type="entry name" value="Ribonuclease H-like"/>
    <property type="match status" value="1"/>
</dbReference>
<evidence type="ECO:0000256" key="2">
    <source>
        <dbReference type="SAM" id="MobiDB-lite"/>
    </source>
</evidence>
<dbReference type="Proteomes" id="UP000315816">
    <property type="component" value="Unassembled WGS sequence"/>
</dbReference>
<dbReference type="Pfam" id="PF22483">
    <property type="entry name" value="Mu-transpos_C_2"/>
    <property type="match status" value="1"/>
</dbReference>
<dbReference type="NCBIfam" id="NF033546">
    <property type="entry name" value="transpos_IS21"/>
    <property type="match status" value="1"/>
</dbReference>
<feature type="domain" description="Integrase catalytic" evidence="3">
    <location>
        <begin position="177"/>
        <end position="358"/>
    </location>
</feature>
<comment type="similarity">
    <text evidence="1">Belongs to the transposase IS21/IS408/IS1162 family.</text>
</comment>
<proteinExistence type="inferred from homology"/>
<evidence type="ECO:0000313" key="4">
    <source>
        <dbReference type="EMBL" id="TQV69204.1"/>
    </source>
</evidence>
<dbReference type="EMBL" id="VICH01000004">
    <property type="protein sequence ID" value="TQV69204.1"/>
    <property type="molecule type" value="Genomic_DNA"/>
</dbReference>
<comment type="caution">
    <text evidence="4">The sequence shown here is derived from an EMBL/GenBank/DDBJ whole genome shotgun (WGS) entry which is preliminary data.</text>
</comment>
<accession>A0A545SW76</accession>
<dbReference type="InterPro" id="IPR001584">
    <property type="entry name" value="Integrase_cat-core"/>
</dbReference>
<dbReference type="InterPro" id="IPR054353">
    <property type="entry name" value="IstA-like_C"/>
</dbReference>
<dbReference type="PANTHER" id="PTHR35004">
    <property type="entry name" value="TRANSPOSASE RV3428C-RELATED"/>
    <property type="match status" value="1"/>
</dbReference>
<evidence type="ECO:0000256" key="1">
    <source>
        <dbReference type="ARBA" id="ARBA00009277"/>
    </source>
</evidence>
<name>A0A545SW76_9RHOB</name>
<dbReference type="GO" id="GO:0003676">
    <property type="term" value="F:nucleic acid binding"/>
    <property type="evidence" value="ECO:0007669"/>
    <property type="project" value="InterPro"/>
</dbReference>
<protein>
    <submittedName>
        <fullName evidence="4">IS21 family transposase</fullName>
    </submittedName>
</protein>
<dbReference type="PANTHER" id="PTHR35004:SF8">
    <property type="entry name" value="TRANSPOSASE RV3428C-RELATED"/>
    <property type="match status" value="1"/>
</dbReference>
<dbReference type="InterPro" id="IPR012337">
    <property type="entry name" value="RNaseH-like_sf"/>
</dbReference>